<evidence type="ECO:0000313" key="8">
    <source>
        <dbReference type="Proteomes" id="UP001338125"/>
    </source>
</evidence>
<keyword evidence="8" id="KW-1185">Reference proteome</keyword>
<evidence type="ECO:0000256" key="1">
    <source>
        <dbReference type="ARBA" id="ARBA00004267"/>
    </source>
</evidence>
<dbReference type="PANTHER" id="PTHR19336:SF9">
    <property type="entry name" value="SPINDLE POLE BODY PROTEIN PPC89"/>
    <property type="match status" value="1"/>
</dbReference>
<comment type="subcellular location">
    <subcellularLocation>
        <location evidence="1">Cytoplasm</location>
        <location evidence="1">Cytoskeleton</location>
        <location evidence="1">Microtubule organizing center</location>
    </subcellularLocation>
</comment>
<evidence type="ECO:0000256" key="4">
    <source>
        <dbReference type="SAM" id="MobiDB-lite"/>
    </source>
</evidence>
<evidence type="ECO:0000259" key="5">
    <source>
        <dbReference type="Pfam" id="PF06657"/>
    </source>
</evidence>
<keyword evidence="2" id="KW-0963">Cytoplasm</keyword>
<dbReference type="EMBL" id="JAVFKD010000012">
    <property type="protein sequence ID" value="KAK5992551.1"/>
    <property type="molecule type" value="Genomic_DNA"/>
</dbReference>
<proteinExistence type="predicted"/>
<feature type="compositionally biased region" description="Polar residues" evidence="4">
    <location>
        <begin position="429"/>
        <end position="438"/>
    </location>
</feature>
<reference evidence="7 8" key="1">
    <citation type="submission" date="2024-01" db="EMBL/GenBank/DDBJ databases">
        <title>Complete genome of Cladobotryum mycophilum ATHUM6906.</title>
        <authorList>
            <person name="Christinaki A.C."/>
            <person name="Myridakis A.I."/>
            <person name="Kouvelis V.N."/>
        </authorList>
    </citation>
    <scope>NUCLEOTIDE SEQUENCE [LARGE SCALE GENOMIC DNA]</scope>
    <source>
        <strain evidence="7 8">ATHUM6906</strain>
    </source>
</reference>
<feature type="domain" description="Cep57 centrosome microtubule-binding" evidence="5">
    <location>
        <begin position="680"/>
        <end position="755"/>
    </location>
</feature>
<sequence>MPDVSNLDDFVTGTLRFSGSVKNGVPILVKHGKVHDQKLNPFAARHAEVDSVAVPEEEEKIFVSMDMIRDEIISLQEHYDKIQEYASNLQQEVERLEAQLKSQKSFDGRLVLDRANEQVLGQKTQLEAEVASLQARLDQANRRISNSAIENDTLAQERDRVFNRLQEACEDINKLTRKLGVKEKELETTSKQLGSSEQTRQENDTLRRDLVSLKQGRESMELENTSLRTDNESLRQELKRLREETESLRSDNNSLRTDHQSLLSENRSLRTNNKSLMDENEDLRENVDGLQHELDAAREEVETLQQELQTLGQEKSSLREDNDSLVRHNEKYFSENKILRRENSGFERSIHNLHDENLKLKEEVEFLKEQLDHCRPIPRENLTVPVDEDETEENMTSAFFVPDITMNSDETGPVENTRTRGMTTLPEVTAQTKDLTSVTNNKEREETRDTTRRDNTTRTDKSETRPRSKSRSKTVSTKTSGHGQKVAFSIPEKTTQSSKSSTAQANRGSKRKSASRPTLTDLDPFGDNDDTTGLLSIDNTATEDQAISLNLTLKSNRDTRELTRELTSALVSEAAKLAQKSQQSLAQPPVSQKKPVAVDASMQEAVKQVDKDSCPALSTKARRVLDNLCGHSCQNCIVCSRITSHSGVVSSAELAAGKKRVIVPRPVPVSDKQAQGEDMTVRPAQSPGHALALVIKGLEDESQHLQLELTRLQAQYNGSDKSHSRRQRLAVAEAIRMVLKRLEVKNDQIYSLYDVLEGQKAAGQAMSEEEIELTVLSITGMTVRDVTGGMDQTWEGIMDS</sequence>
<feature type="compositionally biased region" description="Basic and acidic residues" evidence="4">
    <location>
        <begin position="441"/>
        <end position="466"/>
    </location>
</feature>
<dbReference type="Proteomes" id="UP001338125">
    <property type="component" value="Unassembled WGS sequence"/>
</dbReference>
<accession>A0ABR0SL71</accession>
<dbReference type="InterPro" id="IPR024957">
    <property type="entry name" value="Cep57_MT-bd_dom"/>
</dbReference>
<evidence type="ECO:0000313" key="7">
    <source>
        <dbReference type="EMBL" id="KAK5992551.1"/>
    </source>
</evidence>
<evidence type="ECO:0000256" key="3">
    <source>
        <dbReference type="ARBA" id="ARBA00023212"/>
    </source>
</evidence>
<evidence type="ECO:0000256" key="2">
    <source>
        <dbReference type="ARBA" id="ARBA00022490"/>
    </source>
</evidence>
<evidence type="ECO:0000259" key="6">
    <source>
        <dbReference type="Pfam" id="PF14197"/>
    </source>
</evidence>
<evidence type="ECO:0008006" key="9">
    <source>
        <dbReference type="Google" id="ProtNLM"/>
    </source>
</evidence>
<feature type="compositionally biased region" description="Low complexity" evidence="4">
    <location>
        <begin position="493"/>
        <end position="505"/>
    </location>
</feature>
<feature type="region of interest" description="Disordered" evidence="4">
    <location>
        <begin position="186"/>
        <end position="280"/>
    </location>
</feature>
<gene>
    <name evidence="7" type="ORF">PT974_05964</name>
</gene>
<feature type="compositionally biased region" description="Basic and acidic residues" evidence="4">
    <location>
        <begin position="199"/>
        <end position="220"/>
    </location>
</feature>
<name>A0ABR0SL71_9HYPO</name>
<dbReference type="Pfam" id="PF06657">
    <property type="entry name" value="Cep57_MT_bd"/>
    <property type="match status" value="1"/>
</dbReference>
<feature type="domain" description="PPC89 centrosome localisation" evidence="6">
    <location>
        <begin position="126"/>
        <end position="191"/>
    </location>
</feature>
<protein>
    <recommendedName>
        <fullName evidence="9">Cep57 centrosome microtubule-binding domain-containing protein</fullName>
    </recommendedName>
</protein>
<dbReference type="Pfam" id="PF14197">
    <property type="entry name" value="Cep57_CLD_2"/>
    <property type="match status" value="2"/>
</dbReference>
<feature type="domain" description="PPC89 centrosome localisation" evidence="6">
    <location>
        <begin position="312"/>
        <end position="375"/>
    </location>
</feature>
<organism evidence="7 8">
    <name type="scientific">Cladobotryum mycophilum</name>
    <dbReference type="NCBI Taxonomy" id="491253"/>
    <lineage>
        <taxon>Eukaryota</taxon>
        <taxon>Fungi</taxon>
        <taxon>Dikarya</taxon>
        <taxon>Ascomycota</taxon>
        <taxon>Pezizomycotina</taxon>
        <taxon>Sordariomycetes</taxon>
        <taxon>Hypocreomycetidae</taxon>
        <taxon>Hypocreales</taxon>
        <taxon>Hypocreaceae</taxon>
        <taxon>Cladobotryum</taxon>
    </lineage>
</organism>
<dbReference type="Gene3D" id="6.10.250.3110">
    <property type="match status" value="1"/>
</dbReference>
<feature type="compositionally biased region" description="Polar residues" evidence="4">
    <location>
        <begin position="189"/>
        <end position="198"/>
    </location>
</feature>
<dbReference type="PANTHER" id="PTHR19336">
    <property type="entry name" value="UNCHARACTERIZED DUF1167"/>
    <property type="match status" value="1"/>
</dbReference>
<feature type="region of interest" description="Disordered" evidence="4">
    <location>
        <begin position="404"/>
        <end position="529"/>
    </location>
</feature>
<comment type="caution">
    <text evidence="7">The sequence shown here is derived from an EMBL/GenBank/DDBJ whole genome shotgun (WGS) entry which is preliminary data.</text>
</comment>
<keyword evidence="3" id="KW-0206">Cytoskeleton</keyword>
<feature type="compositionally biased region" description="Basic and acidic residues" evidence="4">
    <location>
        <begin position="229"/>
        <end position="249"/>
    </location>
</feature>
<dbReference type="InterPro" id="IPR051756">
    <property type="entry name" value="Centrosomal_MT-associated"/>
</dbReference>
<dbReference type="InterPro" id="IPR025925">
    <property type="entry name" value="PPC89_CLD"/>
</dbReference>
<feature type="compositionally biased region" description="Polar residues" evidence="4">
    <location>
        <begin position="405"/>
        <end position="422"/>
    </location>
</feature>
<feature type="compositionally biased region" description="Polar residues" evidence="4">
    <location>
        <begin position="250"/>
        <end position="275"/>
    </location>
</feature>